<keyword evidence="1" id="KW-0812">Transmembrane</keyword>
<proteinExistence type="predicted"/>
<feature type="transmembrane region" description="Helical" evidence="1">
    <location>
        <begin position="43"/>
        <end position="64"/>
    </location>
</feature>
<feature type="transmembrane region" description="Helical" evidence="1">
    <location>
        <begin position="76"/>
        <end position="101"/>
    </location>
</feature>
<evidence type="ECO:0000313" key="2">
    <source>
        <dbReference type="Proteomes" id="UP000050741"/>
    </source>
</evidence>
<dbReference type="Proteomes" id="UP000050741">
    <property type="component" value="Unassembled WGS sequence"/>
</dbReference>
<reference evidence="2" key="1">
    <citation type="submission" date="2013-12" db="EMBL/GenBank/DDBJ databases">
        <authorList>
            <person name="Aslett M."/>
        </authorList>
    </citation>
    <scope>NUCLEOTIDE SEQUENCE [LARGE SCALE GENOMIC DNA]</scope>
    <source>
        <strain evidence="2">Lindley</strain>
    </source>
</reference>
<dbReference type="Gene3D" id="2.40.10.190">
    <property type="entry name" value="translation elongation factor selb, chain A, domain 4"/>
    <property type="match status" value="1"/>
</dbReference>
<reference evidence="3" key="3">
    <citation type="submission" date="2016-06" db="UniProtKB">
        <authorList>
            <consortium name="WormBaseParasite"/>
        </authorList>
    </citation>
    <scope>IDENTIFICATION</scope>
</reference>
<keyword evidence="1" id="KW-0472">Membrane</keyword>
<keyword evidence="1" id="KW-1133">Transmembrane helix</keyword>
<evidence type="ECO:0000256" key="1">
    <source>
        <dbReference type="SAM" id="Phobius"/>
    </source>
</evidence>
<protein>
    <submittedName>
        <fullName evidence="3">Uncharacterized protein</fullName>
    </submittedName>
</protein>
<keyword evidence="2" id="KW-1185">Reference proteome</keyword>
<reference evidence="2" key="2">
    <citation type="submission" date="2014-05" db="EMBL/GenBank/DDBJ databases">
        <title>The genome and life-stage specific transcriptomes of Globodera pallida elucidate key aspects of plant parasitism by a cyst nematode.</title>
        <authorList>
            <person name="Cotton J.A."/>
            <person name="Lilley C.J."/>
            <person name="Jones L.M."/>
            <person name="Kikuchi T."/>
            <person name="Reid A.J."/>
            <person name="Thorpe P."/>
            <person name="Tsai I.J."/>
            <person name="Beasley H."/>
            <person name="Blok V."/>
            <person name="Cock P.J.A."/>
            <person name="Van den Akker S.E."/>
            <person name="Holroyd N."/>
            <person name="Hunt M."/>
            <person name="Mantelin S."/>
            <person name="Naghra H."/>
            <person name="Pain A."/>
            <person name="Palomares-Rius J.E."/>
            <person name="Zarowiecki M."/>
            <person name="Berriman M."/>
            <person name="Jones J.T."/>
            <person name="Urwin P.E."/>
        </authorList>
    </citation>
    <scope>NUCLEOTIDE SEQUENCE [LARGE SCALE GENOMIC DNA]</scope>
    <source>
        <strain evidence="2">Lindley</strain>
    </source>
</reference>
<sequence>METTEHRTPRRRAGPKSARRLYVKAVFCGYKRGHRKRHVNTSLFLEGVNGKSLFGALILAALFVDCAATDPIPVQTFAAYAIQIWCIAVVVGFATFLCILYRKIRGIRKALLPT</sequence>
<name>A0A183BPZ6_GLOPA</name>
<organism evidence="2 3">
    <name type="scientific">Globodera pallida</name>
    <name type="common">Potato cyst nematode worm</name>
    <name type="synonym">Heterodera pallida</name>
    <dbReference type="NCBI Taxonomy" id="36090"/>
    <lineage>
        <taxon>Eukaryota</taxon>
        <taxon>Metazoa</taxon>
        <taxon>Ecdysozoa</taxon>
        <taxon>Nematoda</taxon>
        <taxon>Chromadorea</taxon>
        <taxon>Rhabditida</taxon>
        <taxon>Tylenchina</taxon>
        <taxon>Tylenchomorpha</taxon>
        <taxon>Tylenchoidea</taxon>
        <taxon>Heteroderidae</taxon>
        <taxon>Heteroderinae</taxon>
        <taxon>Globodera</taxon>
    </lineage>
</organism>
<evidence type="ECO:0000313" key="3">
    <source>
        <dbReference type="WBParaSite" id="GPLIN_000268200"/>
    </source>
</evidence>
<accession>A0A183BPZ6</accession>
<dbReference type="AlphaFoldDB" id="A0A183BPZ6"/>
<dbReference type="OrthoDB" id="1166329at2759"/>
<dbReference type="InterPro" id="IPR038661">
    <property type="entry name" value="Ribosomal_eL33_sf"/>
</dbReference>
<dbReference type="WBParaSite" id="GPLIN_000268200">
    <property type="protein sequence ID" value="GPLIN_000268200"/>
    <property type="gene ID" value="GPLIN_000268200"/>
</dbReference>